<dbReference type="RefSeq" id="WP_345090520.1">
    <property type="nucleotide sequence ID" value="NZ_BAAAWG010000018.1"/>
</dbReference>
<proteinExistence type="predicted"/>
<evidence type="ECO:0000256" key="1">
    <source>
        <dbReference type="SAM" id="Phobius"/>
    </source>
</evidence>
<feature type="transmembrane region" description="Helical" evidence="1">
    <location>
        <begin position="129"/>
        <end position="146"/>
    </location>
</feature>
<name>A0ABW1FM84_9ACTN</name>
<dbReference type="Proteomes" id="UP001596241">
    <property type="component" value="Unassembled WGS sequence"/>
</dbReference>
<comment type="caution">
    <text evidence="2">The sequence shown here is derived from an EMBL/GenBank/DDBJ whole genome shotgun (WGS) entry which is preliminary data.</text>
</comment>
<organism evidence="2 3">
    <name type="scientific">Streptomyces ramulosus</name>
    <dbReference type="NCBI Taxonomy" id="47762"/>
    <lineage>
        <taxon>Bacteria</taxon>
        <taxon>Bacillati</taxon>
        <taxon>Actinomycetota</taxon>
        <taxon>Actinomycetes</taxon>
        <taxon>Kitasatosporales</taxon>
        <taxon>Streptomycetaceae</taxon>
        <taxon>Streptomyces</taxon>
    </lineage>
</organism>
<keyword evidence="3" id="KW-1185">Reference proteome</keyword>
<evidence type="ECO:0008006" key="4">
    <source>
        <dbReference type="Google" id="ProtNLM"/>
    </source>
</evidence>
<sequence>MLLVRNGLLVLVAAVLLVAGGWTSWGSARYALGVSGRETGTVKVTSCDDERCAGPFVPVGKGRPRERVSLVKAASPGVGERVTVALRPGGDRAVRTGPAGVLYAWVPFAGALLLASLVIAGGLRWRRTAWGMGLAGVALLVGAWVAL</sequence>
<feature type="transmembrane region" description="Helical" evidence="1">
    <location>
        <begin position="102"/>
        <end position="122"/>
    </location>
</feature>
<keyword evidence="1" id="KW-1133">Transmembrane helix</keyword>
<protein>
    <recommendedName>
        <fullName evidence="4">Integral membrane protein</fullName>
    </recommendedName>
</protein>
<evidence type="ECO:0000313" key="3">
    <source>
        <dbReference type="Proteomes" id="UP001596241"/>
    </source>
</evidence>
<reference evidence="3" key="1">
    <citation type="journal article" date="2019" name="Int. J. Syst. Evol. Microbiol.">
        <title>The Global Catalogue of Microorganisms (GCM) 10K type strain sequencing project: providing services to taxonomists for standard genome sequencing and annotation.</title>
        <authorList>
            <consortium name="The Broad Institute Genomics Platform"/>
            <consortium name="The Broad Institute Genome Sequencing Center for Infectious Disease"/>
            <person name="Wu L."/>
            <person name="Ma J."/>
        </authorList>
    </citation>
    <scope>NUCLEOTIDE SEQUENCE [LARGE SCALE GENOMIC DNA]</scope>
    <source>
        <strain evidence="3">CGMCC 1.15809</strain>
    </source>
</reference>
<accession>A0ABW1FM84</accession>
<keyword evidence="1" id="KW-0472">Membrane</keyword>
<evidence type="ECO:0000313" key="2">
    <source>
        <dbReference type="EMBL" id="MFC5895350.1"/>
    </source>
</evidence>
<dbReference type="EMBL" id="JBHSPW010000010">
    <property type="protein sequence ID" value="MFC5895350.1"/>
    <property type="molecule type" value="Genomic_DNA"/>
</dbReference>
<keyword evidence="1" id="KW-0812">Transmembrane</keyword>
<gene>
    <name evidence="2" type="ORF">ACFP3M_21365</name>
</gene>